<keyword evidence="6 10" id="KW-0441">Lipid A biosynthesis</keyword>
<comment type="subcellular location">
    <subcellularLocation>
        <location evidence="2 10">Cytoplasm</location>
    </subcellularLocation>
</comment>
<dbReference type="HAMAP" id="MF_00406">
    <property type="entry name" value="FabZ"/>
    <property type="match status" value="1"/>
</dbReference>
<evidence type="ECO:0000313" key="12">
    <source>
        <dbReference type="Proteomes" id="UP000263273"/>
    </source>
</evidence>
<evidence type="ECO:0000256" key="5">
    <source>
        <dbReference type="ARBA" id="ARBA00022516"/>
    </source>
</evidence>
<keyword evidence="8 10" id="KW-0456">Lyase</keyword>
<evidence type="ECO:0000256" key="2">
    <source>
        <dbReference type="ARBA" id="ARBA00004496"/>
    </source>
</evidence>
<dbReference type="STRING" id="378794.GCA_001570625_02792"/>
<dbReference type="SUPFAM" id="SSF54637">
    <property type="entry name" value="Thioesterase/thiol ester dehydrase-isomerase"/>
    <property type="match status" value="1"/>
</dbReference>
<dbReference type="AlphaFoldDB" id="A0A354YXW9"/>
<comment type="catalytic activity">
    <reaction evidence="1 10">
        <text>a (3R)-hydroxyacyl-[ACP] = a (2E)-enoyl-[ACP] + H2O</text>
        <dbReference type="Rhea" id="RHEA:13097"/>
        <dbReference type="Rhea" id="RHEA-COMP:9925"/>
        <dbReference type="Rhea" id="RHEA-COMP:9945"/>
        <dbReference type="ChEBI" id="CHEBI:15377"/>
        <dbReference type="ChEBI" id="CHEBI:78784"/>
        <dbReference type="ChEBI" id="CHEBI:78827"/>
        <dbReference type="EC" id="4.2.1.59"/>
    </reaction>
</comment>
<comment type="similarity">
    <text evidence="3 10">Belongs to the thioester dehydratase family. FabZ subfamily.</text>
</comment>
<evidence type="ECO:0000256" key="6">
    <source>
        <dbReference type="ARBA" id="ARBA00022556"/>
    </source>
</evidence>
<evidence type="ECO:0000256" key="1">
    <source>
        <dbReference type="ARBA" id="ARBA00001055"/>
    </source>
</evidence>
<evidence type="ECO:0000256" key="9">
    <source>
        <dbReference type="ARBA" id="ARBA00025049"/>
    </source>
</evidence>
<evidence type="ECO:0000256" key="7">
    <source>
        <dbReference type="ARBA" id="ARBA00023098"/>
    </source>
</evidence>
<dbReference type="InterPro" id="IPR010084">
    <property type="entry name" value="FabZ"/>
</dbReference>
<dbReference type="Pfam" id="PF07977">
    <property type="entry name" value="FabA"/>
    <property type="match status" value="1"/>
</dbReference>
<dbReference type="Gene3D" id="3.10.129.10">
    <property type="entry name" value="Hotdog Thioesterase"/>
    <property type="match status" value="1"/>
</dbReference>
<dbReference type="CDD" id="cd01288">
    <property type="entry name" value="FabZ"/>
    <property type="match status" value="1"/>
</dbReference>
<dbReference type="InterPro" id="IPR013114">
    <property type="entry name" value="FabA_FabZ"/>
</dbReference>
<evidence type="ECO:0000256" key="10">
    <source>
        <dbReference type="HAMAP-Rule" id="MF_00406"/>
    </source>
</evidence>
<dbReference type="Proteomes" id="UP000263273">
    <property type="component" value="Unassembled WGS sequence"/>
</dbReference>
<sequence>MVDVMKKLELNIEEIMKILPHRYPFLLVDRIIELLPGERAVGIKNLSVNEPFFPGHFPGHPVMPGVLMIEAMAQVGACAILCDEKYQGRLGYLAGVDRIRFKRMAAPGDSLLITTEFTAIKGNIGKGKGQIKINEEMVCGGEFLFALG</sequence>
<proteinExistence type="inferred from homology"/>
<dbReference type="InterPro" id="IPR029069">
    <property type="entry name" value="HotDog_dom_sf"/>
</dbReference>
<dbReference type="PANTHER" id="PTHR30272">
    <property type="entry name" value="3-HYDROXYACYL-[ACYL-CARRIER-PROTEIN] DEHYDRATASE"/>
    <property type="match status" value="1"/>
</dbReference>
<evidence type="ECO:0000256" key="3">
    <source>
        <dbReference type="ARBA" id="ARBA00009174"/>
    </source>
</evidence>
<feature type="active site" evidence="10">
    <location>
        <position position="56"/>
    </location>
</feature>
<dbReference type="GO" id="GO:0006633">
    <property type="term" value="P:fatty acid biosynthetic process"/>
    <property type="evidence" value="ECO:0007669"/>
    <property type="project" value="UniProtKB-UniRule"/>
</dbReference>
<keyword evidence="5 10" id="KW-0444">Lipid biosynthesis</keyword>
<organism evidence="11 12">
    <name type="scientific">Syntrophomonas wolfei</name>
    <dbReference type="NCBI Taxonomy" id="863"/>
    <lineage>
        <taxon>Bacteria</taxon>
        <taxon>Bacillati</taxon>
        <taxon>Bacillota</taxon>
        <taxon>Clostridia</taxon>
        <taxon>Eubacteriales</taxon>
        <taxon>Syntrophomonadaceae</taxon>
        <taxon>Syntrophomonas</taxon>
    </lineage>
</organism>
<keyword evidence="7 10" id="KW-0443">Lipid metabolism</keyword>
<comment type="function">
    <text evidence="9 10">Involved in unsaturated fatty acids biosynthesis. Catalyzes the dehydration of short chain beta-hydroxyacyl-ACPs and long chain saturated and unsaturated beta-hydroxyacyl-ACPs.</text>
</comment>
<evidence type="ECO:0000313" key="11">
    <source>
        <dbReference type="EMBL" id="HBK54193.1"/>
    </source>
</evidence>
<dbReference type="GO" id="GO:0019171">
    <property type="term" value="F:(3R)-hydroxyacyl-[acyl-carrier-protein] dehydratase activity"/>
    <property type="evidence" value="ECO:0007669"/>
    <property type="project" value="UniProtKB-EC"/>
</dbReference>
<accession>A0A354YXW9</accession>
<dbReference type="PANTHER" id="PTHR30272:SF1">
    <property type="entry name" value="3-HYDROXYACYL-[ACYL-CARRIER-PROTEIN] DEHYDRATASE"/>
    <property type="match status" value="1"/>
</dbReference>
<reference evidence="11 12" key="1">
    <citation type="journal article" date="2018" name="Nat. Biotechnol.">
        <title>A standardized bacterial taxonomy based on genome phylogeny substantially revises the tree of life.</title>
        <authorList>
            <person name="Parks D.H."/>
            <person name="Chuvochina M."/>
            <person name="Waite D.W."/>
            <person name="Rinke C."/>
            <person name="Skarshewski A."/>
            <person name="Chaumeil P.A."/>
            <person name="Hugenholtz P."/>
        </authorList>
    </citation>
    <scope>NUCLEOTIDE SEQUENCE [LARGE SCALE GENOMIC DNA]</scope>
    <source>
        <strain evidence="11">UBA10948</strain>
    </source>
</reference>
<comment type="caution">
    <text evidence="11">The sequence shown here is derived from an EMBL/GenBank/DDBJ whole genome shotgun (WGS) entry which is preliminary data.</text>
</comment>
<keyword evidence="4 10" id="KW-0963">Cytoplasm</keyword>
<dbReference type="RefSeq" id="WP_153014748.1">
    <property type="nucleotide sequence ID" value="NZ_DCDX01000045.1"/>
</dbReference>
<protein>
    <recommendedName>
        <fullName evidence="10">3-hydroxyacyl-[acyl-carrier-protein] dehydratase FabZ</fullName>
        <ecNumber evidence="10">4.2.1.59</ecNumber>
    </recommendedName>
    <alternativeName>
        <fullName evidence="10">(3R)-hydroxymyristoyl-[acyl-carrier-protein] dehydratase</fullName>
        <shortName evidence="10">(3R)-hydroxymyristoyl-ACP dehydrase</shortName>
    </alternativeName>
    <alternativeName>
        <fullName evidence="10">Beta-hydroxyacyl-ACP dehydratase</fullName>
    </alternativeName>
</protein>
<dbReference type="NCBIfam" id="TIGR01750">
    <property type="entry name" value="fabZ"/>
    <property type="match status" value="1"/>
</dbReference>
<dbReference type="FunFam" id="3.10.129.10:FF:000001">
    <property type="entry name" value="3-hydroxyacyl-[acyl-carrier-protein] dehydratase FabZ"/>
    <property type="match status" value="1"/>
</dbReference>
<dbReference type="EMBL" id="DNZF01000210">
    <property type="protein sequence ID" value="HBK54193.1"/>
    <property type="molecule type" value="Genomic_DNA"/>
</dbReference>
<evidence type="ECO:0000256" key="4">
    <source>
        <dbReference type="ARBA" id="ARBA00022490"/>
    </source>
</evidence>
<dbReference type="EC" id="4.2.1.59" evidence="10"/>
<dbReference type="GO" id="GO:0009245">
    <property type="term" value="P:lipid A biosynthetic process"/>
    <property type="evidence" value="ECO:0007669"/>
    <property type="project" value="UniProtKB-UniRule"/>
</dbReference>
<dbReference type="GO" id="GO:0005737">
    <property type="term" value="C:cytoplasm"/>
    <property type="evidence" value="ECO:0007669"/>
    <property type="project" value="UniProtKB-SubCell"/>
</dbReference>
<name>A0A354YXW9_9FIRM</name>
<dbReference type="GO" id="GO:0016020">
    <property type="term" value="C:membrane"/>
    <property type="evidence" value="ECO:0007669"/>
    <property type="project" value="GOC"/>
</dbReference>
<evidence type="ECO:0000256" key="8">
    <source>
        <dbReference type="ARBA" id="ARBA00023239"/>
    </source>
</evidence>
<dbReference type="NCBIfam" id="NF000582">
    <property type="entry name" value="PRK00006.1"/>
    <property type="match status" value="1"/>
</dbReference>
<gene>
    <name evidence="10 11" type="primary">fabZ</name>
    <name evidence="11" type="ORF">DDZ44_09685</name>
</gene>